<dbReference type="Pfam" id="PF05090">
    <property type="entry name" value="HTTM"/>
    <property type="match status" value="1"/>
</dbReference>
<sequence length="229" mass="26144">MTFELAVRLTEALLGFAFIIQSAEHLSLSQGVRTRALFGIRLVLSGLLMAGIAPVVSCVALLVTTLLMLRRFQGPYNGGSDRMGSLILICLLLTHSLPDPLWKTYAFGYLSIQLILSYFISGWVKVVNRDWRTGRALQDVFLFSTYPVSEVLRDLAKRPRLLWALSWSVMLLELAFPLALFWPWALIMFLILAGLFHLSNACFFGLNRFFWTWLAAYPSLLWFQDRFIL</sequence>
<protein>
    <submittedName>
        <fullName evidence="7">HTTM domain-containing protein</fullName>
    </submittedName>
</protein>
<dbReference type="InterPro" id="IPR011020">
    <property type="entry name" value="HTTM-like"/>
</dbReference>
<evidence type="ECO:0000313" key="8">
    <source>
        <dbReference type="Proteomes" id="UP001596303"/>
    </source>
</evidence>
<comment type="caution">
    <text evidence="7">The sequence shown here is derived from an EMBL/GenBank/DDBJ whole genome shotgun (WGS) entry which is preliminary data.</text>
</comment>
<evidence type="ECO:0000256" key="1">
    <source>
        <dbReference type="ARBA" id="ARBA00004127"/>
    </source>
</evidence>
<gene>
    <name evidence="7" type="ORF">ACFQDM_07450</name>
</gene>
<dbReference type="Proteomes" id="UP001596303">
    <property type="component" value="Unassembled WGS sequence"/>
</dbReference>
<keyword evidence="2 5" id="KW-0812">Transmembrane</keyword>
<feature type="transmembrane region" description="Helical" evidence="5">
    <location>
        <begin position="161"/>
        <end position="180"/>
    </location>
</feature>
<accession>A0ABW1S897</accession>
<evidence type="ECO:0000259" key="6">
    <source>
        <dbReference type="SMART" id="SM00752"/>
    </source>
</evidence>
<evidence type="ECO:0000256" key="4">
    <source>
        <dbReference type="ARBA" id="ARBA00023136"/>
    </source>
</evidence>
<feature type="transmembrane region" description="Helical" evidence="5">
    <location>
        <begin position="186"/>
        <end position="206"/>
    </location>
</feature>
<dbReference type="RefSeq" id="WP_377377496.1">
    <property type="nucleotide sequence ID" value="NZ_JBHSSW010000008.1"/>
</dbReference>
<name>A0ABW1S897_9PROT</name>
<evidence type="ECO:0000256" key="2">
    <source>
        <dbReference type="ARBA" id="ARBA00022692"/>
    </source>
</evidence>
<comment type="subcellular location">
    <subcellularLocation>
        <location evidence="1">Endomembrane system</location>
        <topology evidence="1">Multi-pass membrane protein</topology>
    </subcellularLocation>
</comment>
<keyword evidence="3 5" id="KW-1133">Transmembrane helix</keyword>
<keyword evidence="4 5" id="KW-0472">Membrane</keyword>
<keyword evidence="8" id="KW-1185">Reference proteome</keyword>
<reference evidence="8" key="1">
    <citation type="journal article" date="2019" name="Int. J. Syst. Evol. Microbiol.">
        <title>The Global Catalogue of Microorganisms (GCM) 10K type strain sequencing project: providing services to taxonomists for standard genome sequencing and annotation.</title>
        <authorList>
            <consortium name="The Broad Institute Genomics Platform"/>
            <consortium name="The Broad Institute Genome Sequencing Center for Infectious Disease"/>
            <person name="Wu L."/>
            <person name="Ma J."/>
        </authorList>
    </citation>
    <scope>NUCLEOTIDE SEQUENCE [LARGE SCALE GENOMIC DNA]</scope>
    <source>
        <strain evidence="8">CGMCC-1.15741</strain>
    </source>
</reference>
<evidence type="ECO:0000256" key="5">
    <source>
        <dbReference type="SAM" id="Phobius"/>
    </source>
</evidence>
<feature type="transmembrane region" description="Helical" evidence="5">
    <location>
        <begin position="104"/>
        <end position="124"/>
    </location>
</feature>
<feature type="domain" description="HTTM-like" evidence="6">
    <location>
        <begin position="2"/>
        <end position="225"/>
    </location>
</feature>
<dbReference type="InterPro" id="IPR053934">
    <property type="entry name" value="HTTM_dom"/>
</dbReference>
<dbReference type="EMBL" id="JBHSSW010000008">
    <property type="protein sequence ID" value="MFC6197907.1"/>
    <property type="molecule type" value="Genomic_DNA"/>
</dbReference>
<evidence type="ECO:0000256" key="3">
    <source>
        <dbReference type="ARBA" id="ARBA00022989"/>
    </source>
</evidence>
<dbReference type="SMART" id="SM00752">
    <property type="entry name" value="HTTM"/>
    <property type="match status" value="1"/>
</dbReference>
<feature type="transmembrane region" description="Helical" evidence="5">
    <location>
        <begin position="39"/>
        <end position="69"/>
    </location>
</feature>
<evidence type="ECO:0000313" key="7">
    <source>
        <dbReference type="EMBL" id="MFC6197907.1"/>
    </source>
</evidence>
<proteinExistence type="predicted"/>
<organism evidence="7 8">
    <name type="scientific">Ponticaulis profundi</name>
    <dbReference type="NCBI Taxonomy" id="2665222"/>
    <lineage>
        <taxon>Bacteria</taxon>
        <taxon>Pseudomonadati</taxon>
        <taxon>Pseudomonadota</taxon>
        <taxon>Alphaproteobacteria</taxon>
        <taxon>Hyphomonadales</taxon>
        <taxon>Hyphomonadaceae</taxon>
        <taxon>Ponticaulis</taxon>
    </lineage>
</organism>